<protein>
    <submittedName>
        <fullName evidence="1">Uncharacterized protein</fullName>
    </submittedName>
</protein>
<comment type="caution">
    <text evidence="1">The sequence shown here is derived from an EMBL/GenBank/DDBJ whole genome shotgun (WGS) entry which is preliminary data.</text>
</comment>
<reference evidence="1 2" key="1">
    <citation type="submission" date="2020-08" db="EMBL/GenBank/DDBJ databases">
        <title>Genomic Encyclopedia of Type Strains, Phase IV (KMG-V): Genome sequencing to study the core and pangenomes of soil and plant-associated prokaryotes.</title>
        <authorList>
            <person name="Whitman W."/>
        </authorList>
    </citation>
    <scope>NUCLEOTIDE SEQUENCE [LARGE SCALE GENOMIC DNA]</scope>
    <source>
        <strain evidence="1 2">M8UP14</strain>
    </source>
</reference>
<accession>A0A7W7ZIB5</accession>
<sequence>MFAAHLAAGLAISEDEHRPPMSLLLADVFFPDLIDRTPTAGVEHPHPRSFSAAGHTHLFQYSWRPRCSRFYVDGELEIYFCYWRFCQLLISVWLLAVFLYDEGHSRMLSWRAWTVACIVPG</sequence>
<proteinExistence type="predicted"/>
<name>A0A7W7ZIB5_9BACT</name>
<dbReference type="RefSeq" id="WP_184222728.1">
    <property type="nucleotide sequence ID" value="NZ_JACHIP010000013.1"/>
</dbReference>
<dbReference type="Proteomes" id="UP000540989">
    <property type="component" value="Unassembled WGS sequence"/>
</dbReference>
<dbReference type="AlphaFoldDB" id="A0A7W7ZIB5"/>
<keyword evidence="2" id="KW-1185">Reference proteome</keyword>
<evidence type="ECO:0000313" key="2">
    <source>
        <dbReference type="Proteomes" id="UP000540989"/>
    </source>
</evidence>
<gene>
    <name evidence="1" type="ORF">HDF16_005163</name>
</gene>
<evidence type="ECO:0000313" key="1">
    <source>
        <dbReference type="EMBL" id="MBB5060427.1"/>
    </source>
</evidence>
<organism evidence="1 2">
    <name type="scientific">Granulicella aggregans</name>
    <dbReference type="NCBI Taxonomy" id="474949"/>
    <lineage>
        <taxon>Bacteria</taxon>
        <taxon>Pseudomonadati</taxon>
        <taxon>Acidobacteriota</taxon>
        <taxon>Terriglobia</taxon>
        <taxon>Terriglobales</taxon>
        <taxon>Acidobacteriaceae</taxon>
        <taxon>Granulicella</taxon>
    </lineage>
</organism>
<dbReference type="EMBL" id="JACHIP010000013">
    <property type="protein sequence ID" value="MBB5060427.1"/>
    <property type="molecule type" value="Genomic_DNA"/>
</dbReference>